<keyword evidence="7" id="KW-0479">Metal-binding</keyword>
<comment type="similarity">
    <text evidence="4">Belongs to the peptidase M29 family.</text>
</comment>
<proteinExistence type="inferred from homology"/>
<dbReference type="GO" id="GO:0004177">
    <property type="term" value="F:aminopeptidase activity"/>
    <property type="evidence" value="ECO:0007669"/>
    <property type="project" value="UniProtKB-KW"/>
</dbReference>
<dbReference type="Gene3D" id="3.40.1830.10">
    <property type="entry name" value="Thermophilic metalloprotease (M29)"/>
    <property type="match status" value="1"/>
</dbReference>
<keyword evidence="6" id="KW-0645">Protease</keyword>
<dbReference type="InterPro" id="IPR052170">
    <property type="entry name" value="M29_Exopeptidase"/>
</dbReference>
<evidence type="ECO:0000256" key="2">
    <source>
        <dbReference type="ARBA" id="ARBA00001946"/>
    </source>
</evidence>
<comment type="cofactor">
    <cofactor evidence="2">
        <name>Mg(2+)</name>
        <dbReference type="ChEBI" id="CHEBI:18420"/>
    </cofactor>
</comment>
<evidence type="ECO:0000256" key="4">
    <source>
        <dbReference type="ARBA" id="ARBA00008236"/>
    </source>
</evidence>
<dbReference type="RefSeq" id="WP_189001298.1">
    <property type="nucleotide sequence ID" value="NZ_BMOD01000003.1"/>
</dbReference>
<reference evidence="12" key="1">
    <citation type="journal article" date="2019" name="Int. J. Syst. Evol. Microbiol.">
        <title>The Global Catalogue of Microorganisms (GCM) 10K type strain sequencing project: providing services to taxonomists for standard genome sequencing and annotation.</title>
        <authorList>
            <consortium name="The Broad Institute Genomics Platform"/>
            <consortium name="The Broad Institute Genome Sequencing Center for Infectious Disease"/>
            <person name="Wu L."/>
            <person name="Ma J."/>
        </authorList>
    </citation>
    <scope>NUCLEOTIDE SEQUENCE [LARGE SCALE GENOMIC DNA]</scope>
    <source>
        <strain evidence="12">JCM 14370</strain>
    </source>
</reference>
<dbReference type="SUPFAM" id="SSF144052">
    <property type="entry name" value="Thermophilic metalloprotease-like"/>
    <property type="match status" value="1"/>
</dbReference>
<dbReference type="PRINTS" id="PR00919">
    <property type="entry name" value="THERMOPTASE"/>
</dbReference>
<evidence type="ECO:0000256" key="1">
    <source>
        <dbReference type="ARBA" id="ARBA00001941"/>
    </source>
</evidence>
<evidence type="ECO:0000256" key="8">
    <source>
        <dbReference type="ARBA" id="ARBA00022801"/>
    </source>
</evidence>
<evidence type="ECO:0000256" key="3">
    <source>
        <dbReference type="ARBA" id="ARBA00001947"/>
    </source>
</evidence>
<evidence type="ECO:0000256" key="5">
    <source>
        <dbReference type="ARBA" id="ARBA00022438"/>
    </source>
</evidence>
<keyword evidence="8" id="KW-0378">Hydrolase</keyword>
<dbReference type="Proteomes" id="UP000632222">
    <property type="component" value="Unassembled WGS sequence"/>
</dbReference>
<keyword evidence="9" id="KW-0482">Metalloprotease</keyword>
<evidence type="ECO:0000256" key="9">
    <source>
        <dbReference type="ARBA" id="ARBA00023049"/>
    </source>
</evidence>
<dbReference type="EMBL" id="BMOD01000003">
    <property type="protein sequence ID" value="GGJ27182.1"/>
    <property type="molecule type" value="Genomic_DNA"/>
</dbReference>
<keyword evidence="12" id="KW-1185">Reference proteome</keyword>
<feature type="coiled-coil region" evidence="10">
    <location>
        <begin position="178"/>
        <end position="205"/>
    </location>
</feature>
<evidence type="ECO:0000313" key="11">
    <source>
        <dbReference type="EMBL" id="GGJ27182.1"/>
    </source>
</evidence>
<protein>
    <submittedName>
        <fullName evidence="11">Aminopeptidase</fullName>
    </submittedName>
</protein>
<comment type="cofactor">
    <cofactor evidence="1">
        <name>Co(2+)</name>
        <dbReference type="ChEBI" id="CHEBI:48828"/>
    </cofactor>
</comment>
<accession>A0ABQ2CYT7</accession>
<keyword evidence="5 11" id="KW-0031">Aminopeptidase</keyword>
<sequence length="414" mass="46079">MLTFEQKLRNYSEIALNIGLGLKPGQRLLISCPVEAAPLARMVTEAAYRLETRLVEVLWEDDAVLLSRFQHSRHNNFDEVPHWHSRIHLEHAQRGDPILSIRASNPQLLQGQDPEKVRACNLAFSQSRARYLQEVYNNTFAWSILGVPTQGWAAAVFPDVSASQQQDRLWDAIFAATRADQENALQLWQDHIQNLQQQANLLNARKYTALHFKSPQTDLTIGLPEGHSWETAQHRTTRGALFFANIPSEEVFTLPHREQVDGRVSSTRPLVHQGQLIRNFTVQFKAGKAVHVQAEEGEAALKHLLSTDEGSAFLGEVALVSASSPIQQSGIFFYSTLFDENAASHLAFGQAYPGSLQGGLDMDRATFAAHGGNNSLIHVDFMVGSSDMDVDGILPDGTHEPVMHHGEFVLQNKA</sequence>
<evidence type="ECO:0000256" key="7">
    <source>
        <dbReference type="ARBA" id="ARBA00022723"/>
    </source>
</evidence>
<dbReference type="InterPro" id="IPR035097">
    <property type="entry name" value="M29_N-terminal"/>
</dbReference>
<dbReference type="PANTHER" id="PTHR34448:SF3">
    <property type="entry name" value="AMINOPEPTIDASE AMPS"/>
    <property type="match status" value="1"/>
</dbReference>
<comment type="cofactor">
    <cofactor evidence="3">
        <name>Zn(2+)</name>
        <dbReference type="ChEBI" id="CHEBI:29105"/>
    </cofactor>
</comment>
<dbReference type="InterPro" id="IPR000787">
    <property type="entry name" value="Peptidase_M29"/>
</dbReference>
<dbReference type="Pfam" id="PF02073">
    <property type="entry name" value="Peptidase_M29"/>
    <property type="match status" value="1"/>
</dbReference>
<evidence type="ECO:0000256" key="10">
    <source>
        <dbReference type="SAM" id="Coils"/>
    </source>
</evidence>
<comment type="caution">
    <text evidence="11">The sequence shown here is derived from an EMBL/GenBank/DDBJ whole genome shotgun (WGS) entry which is preliminary data.</text>
</comment>
<organism evidence="11 12">
    <name type="scientific">Deinococcus roseus</name>
    <dbReference type="NCBI Taxonomy" id="392414"/>
    <lineage>
        <taxon>Bacteria</taxon>
        <taxon>Thermotogati</taxon>
        <taxon>Deinococcota</taxon>
        <taxon>Deinococci</taxon>
        <taxon>Deinococcales</taxon>
        <taxon>Deinococcaceae</taxon>
        <taxon>Deinococcus</taxon>
    </lineage>
</organism>
<keyword evidence="10" id="KW-0175">Coiled coil</keyword>
<evidence type="ECO:0000256" key="6">
    <source>
        <dbReference type="ARBA" id="ARBA00022670"/>
    </source>
</evidence>
<dbReference type="PANTHER" id="PTHR34448">
    <property type="entry name" value="AMINOPEPTIDASE"/>
    <property type="match status" value="1"/>
</dbReference>
<gene>
    <name evidence="11" type="ORF">GCM10008938_11650</name>
</gene>
<name>A0ABQ2CYT7_9DEIO</name>
<evidence type="ECO:0000313" key="12">
    <source>
        <dbReference type="Proteomes" id="UP000632222"/>
    </source>
</evidence>